<dbReference type="InterPro" id="IPR011545">
    <property type="entry name" value="DEAD/DEAH_box_helicase_dom"/>
</dbReference>
<keyword evidence="5 6" id="KW-0694">RNA-binding</keyword>
<dbReference type="InterPro" id="IPR014001">
    <property type="entry name" value="Helicase_ATP-bd"/>
</dbReference>
<evidence type="ECO:0000256" key="5">
    <source>
        <dbReference type="ARBA" id="ARBA00022884"/>
    </source>
</evidence>
<dbReference type="SMART" id="SM00487">
    <property type="entry name" value="DEXDc"/>
    <property type="match status" value="1"/>
</dbReference>
<dbReference type="InterPro" id="IPR001650">
    <property type="entry name" value="Helicase_C-like"/>
</dbReference>
<comment type="catalytic activity">
    <reaction evidence="6">
        <text>ATP + H2O = ADP + phosphate + H(+)</text>
        <dbReference type="Rhea" id="RHEA:13065"/>
        <dbReference type="ChEBI" id="CHEBI:15377"/>
        <dbReference type="ChEBI" id="CHEBI:15378"/>
        <dbReference type="ChEBI" id="CHEBI:30616"/>
        <dbReference type="ChEBI" id="CHEBI:43474"/>
        <dbReference type="ChEBI" id="CHEBI:456216"/>
        <dbReference type="EC" id="3.6.4.13"/>
    </reaction>
</comment>
<feature type="domain" description="Helicase ATP-binding" evidence="9">
    <location>
        <begin position="238"/>
        <end position="437"/>
    </location>
</feature>
<comment type="caution">
    <text evidence="11">The sequence shown here is derived from an EMBL/GenBank/DDBJ whole genome shotgun (WGS) entry which is preliminary data.</text>
</comment>
<evidence type="ECO:0000313" key="11">
    <source>
        <dbReference type="EMBL" id="CAJ1957162.1"/>
    </source>
</evidence>
<dbReference type="GO" id="GO:0003723">
    <property type="term" value="F:RNA binding"/>
    <property type="evidence" value="ECO:0007669"/>
    <property type="project" value="UniProtKB-UniRule"/>
</dbReference>
<keyword evidence="12" id="KW-1185">Reference proteome</keyword>
<protein>
    <recommendedName>
        <fullName evidence="6">ATP-dependent RNA helicase</fullName>
        <ecNumber evidence="6">3.6.4.13</ecNumber>
    </recommendedName>
</protein>
<evidence type="ECO:0000256" key="6">
    <source>
        <dbReference type="RuleBase" id="RU365068"/>
    </source>
</evidence>
<reference evidence="11" key="1">
    <citation type="submission" date="2023-08" db="EMBL/GenBank/DDBJ databases">
        <authorList>
            <person name="Audoor S."/>
            <person name="Bilcke G."/>
        </authorList>
    </citation>
    <scope>NUCLEOTIDE SEQUENCE</scope>
</reference>
<dbReference type="InterPro" id="IPR000629">
    <property type="entry name" value="RNA-helicase_DEAD-box_CS"/>
</dbReference>
<comment type="similarity">
    <text evidence="6">Belongs to the DEAD box helicase family.</text>
</comment>
<dbReference type="EC" id="3.6.4.13" evidence="6"/>
<evidence type="ECO:0000259" key="9">
    <source>
        <dbReference type="PROSITE" id="PS51192"/>
    </source>
</evidence>
<dbReference type="PROSITE" id="PS51194">
    <property type="entry name" value="HELICASE_CTER"/>
    <property type="match status" value="1"/>
</dbReference>
<keyword evidence="4 6" id="KW-0067">ATP-binding</keyword>
<dbReference type="GO" id="GO:0005524">
    <property type="term" value="F:ATP binding"/>
    <property type="evidence" value="ECO:0007669"/>
    <property type="project" value="UniProtKB-UniRule"/>
</dbReference>
<gene>
    <name evidence="11" type="ORF">CYCCA115_LOCUS16577</name>
</gene>
<sequence length="881" mass="97379">MTTLDDLNIVVAPVQAKVQPINRKKNNKYEKRRRKAKIAKEEGNVSTAATTAPTTTDSSTTTVTKTEPQKVTAPSKENTHEITVEEKTTPAETTPNSTEKKVDDSSAEPKAVKEDIAKRDKHSRKKQDSTEISDDKVTPEEPAVPLKASRRNRPKPQEGTEESEEDHAKYLAKYHARPMELDRRSGARGVTRVSKASSHIFDAQEWDSLNINSRMTESLKSRFELSSPTGIQAKTIQTFQDNPENNVLVHSETGSGKTLAYLLPILQLLGYGGFSKTGDAKKKTRKELGTKCLILCPTRELASQTLQVLEKLCQANFAGWIVPGGLLGGDSRNSEKSRIRKGLGVIVATPGRLLDHLQKTESLLLNLKGKLEWLVLDEADRLLDMGLGDQVRQIVQIVRSNEASKSKAWLRSVLISATVTQSVQDLASERILCGDQKWIWVKGAKSKPGQDGGAIGDNVETDNGYSASTPKQLAQFHISVTAKLRLATLVAFLVQRVKKGERVVVFMGTCATVDYHYELFKASESLWENDSDSDSYGLFGSKARVFKLHGSVAHSRRNQVLKNFNGMKESAILLSTDVSARGLNLKGIDWTVQYDPPCEISDYVHRVGRVARAGKAGHSLLFLLPSERAYLDVLKTMGIDELTPLSLSSTLNQAASACKSLSLEGMKNGGGGSNFGKEKPSSRLGEYFAIEIQRRFEDCVIKDDIEAKKDKKEKDKKRKRKKESSMKNEGLLMGLARDAFMSFLRAYSTKKEAAVRSIFSARALHVGHVARSFALKEPPKSLVSKHRQNKKEQEQENMDAEANKPKSLAFHSSGGSNAAGRDDEEDVIPESYDNAVKEIEETRVFKRPKFGGDKDGGKARNAKSLLLANAFKMQNNLMDSM</sequence>
<evidence type="ECO:0000256" key="2">
    <source>
        <dbReference type="ARBA" id="ARBA00022801"/>
    </source>
</evidence>
<dbReference type="PANTHER" id="PTHR24031">
    <property type="entry name" value="RNA HELICASE"/>
    <property type="match status" value="1"/>
</dbReference>
<feature type="region of interest" description="Disordered" evidence="8">
    <location>
        <begin position="777"/>
        <end position="829"/>
    </location>
</feature>
<keyword evidence="1 6" id="KW-0547">Nucleotide-binding</keyword>
<evidence type="ECO:0000313" key="12">
    <source>
        <dbReference type="Proteomes" id="UP001295423"/>
    </source>
</evidence>
<dbReference type="InterPro" id="IPR027417">
    <property type="entry name" value="P-loop_NTPase"/>
</dbReference>
<evidence type="ECO:0000256" key="4">
    <source>
        <dbReference type="ARBA" id="ARBA00022840"/>
    </source>
</evidence>
<feature type="compositionally biased region" description="Low complexity" evidence="8">
    <location>
        <begin position="46"/>
        <end position="66"/>
    </location>
</feature>
<dbReference type="Pfam" id="PF13959">
    <property type="entry name" value="CTE_SPB4"/>
    <property type="match status" value="1"/>
</dbReference>
<dbReference type="CDD" id="cd18787">
    <property type="entry name" value="SF2_C_DEAD"/>
    <property type="match status" value="1"/>
</dbReference>
<dbReference type="Proteomes" id="UP001295423">
    <property type="component" value="Unassembled WGS sequence"/>
</dbReference>
<dbReference type="Pfam" id="PF00271">
    <property type="entry name" value="Helicase_C"/>
    <property type="match status" value="1"/>
</dbReference>
<comment type="domain">
    <text evidence="6">The Q motif is unique to and characteristic of the DEAD box family of RNA helicases and controls ATP binding and hydrolysis.</text>
</comment>
<organism evidence="11 12">
    <name type="scientific">Cylindrotheca closterium</name>
    <dbReference type="NCBI Taxonomy" id="2856"/>
    <lineage>
        <taxon>Eukaryota</taxon>
        <taxon>Sar</taxon>
        <taxon>Stramenopiles</taxon>
        <taxon>Ochrophyta</taxon>
        <taxon>Bacillariophyta</taxon>
        <taxon>Bacillariophyceae</taxon>
        <taxon>Bacillariophycidae</taxon>
        <taxon>Bacillariales</taxon>
        <taxon>Bacillariaceae</taxon>
        <taxon>Cylindrotheca</taxon>
    </lineage>
</organism>
<dbReference type="Pfam" id="PF00270">
    <property type="entry name" value="DEAD"/>
    <property type="match status" value="1"/>
</dbReference>
<feature type="coiled-coil region" evidence="7">
    <location>
        <begin position="702"/>
        <end position="729"/>
    </location>
</feature>
<comment type="function">
    <text evidence="6">RNA helicase.</text>
</comment>
<proteinExistence type="inferred from homology"/>
<keyword evidence="3 6" id="KW-0347">Helicase</keyword>
<feature type="compositionally biased region" description="Basic residues" evidence="8">
    <location>
        <begin position="22"/>
        <end position="37"/>
    </location>
</feature>
<evidence type="ECO:0000259" key="10">
    <source>
        <dbReference type="PROSITE" id="PS51194"/>
    </source>
</evidence>
<feature type="region of interest" description="Disordered" evidence="8">
    <location>
        <begin position="21"/>
        <end position="167"/>
    </location>
</feature>
<keyword evidence="2 6" id="KW-0378">Hydrolase</keyword>
<dbReference type="PROSITE" id="PS51192">
    <property type="entry name" value="HELICASE_ATP_BIND_1"/>
    <property type="match status" value="1"/>
</dbReference>
<dbReference type="InterPro" id="IPR025313">
    <property type="entry name" value="SPB4-like_CTE"/>
</dbReference>
<feature type="compositionally biased region" description="Basic and acidic residues" evidence="8">
    <location>
        <begin position="126"/>
        <end position="139"/>
    </location>
</feature>
<dbReference type="AlphaFoldDB" id="A0AAD2FYQ3"/>
<dbReference type="SUPFAM" id="SSF52540">
    <property type="entry name" value="P-loop containing nucleoside triphosphate hydrolases"/>
    <property type="match status" value="1"/>
</dbReference>
<dbReference type="Gene3D" id="3.40.50.300">
    <property type="entry name" value="P-loop containing nucleotide triphosphate hydrolases"/>
    <property type="match status" value="2"/>
</dbReference>
<dbReference type="GO" id="GO:0003724">
    <property type="term" value="F:RNA helicase activity"/>
    <property type="evidence" value="ECO:0007669"/>
    <property type="project" value="UniProtKB-EC"/>
</dbReference>
<keyword evidence="7" id="KW-0175">Coiled coil</keyword>
<accession>A0AAD2FYQ3</accession>
<evidence type="ECO:0000256" key="3">
    <source>
        <dbReference type="ARBA" id="ARBA00022806"/>
    </source>
</evidence>
<feature type="compositionally biased region" description="Basic and acidic residues" evidence="8">
    <location>
        <begin position="77"/>
        <end position="89"/>
    </location>
</feature>
<dbReference type="SMART" id="SM01178">
    <property type="entry name" value="DUF4217"/>
    <property type="match status" value="1"/>
</dbReference>
<evidence type="ECO:0000256" key="1">
    <source>
        <dbReference type="ARBA" id="ARBA00022741"/>
    </source>
</evidence>
<evidence type="ECO:0000256" key="7">
    <source>
        <dbReference type="SAM" id="Coils"/>
    </source>
</evidence>
<dbReference type="SMART" id="SM00490">
    <property type="entry name" value="HELICc"/>
    <property type="match status" value="1"/>
</dbReference>
<dbReference type="GO" id="GO:0016787">
    <property type="term" value="F:hydrolase activity"/>
    <property type="evidence" value="ECO:0007669"/>
    <property type="project" value="UniProtKB-KW"/>
</dbReference>
<name>A0AAD2FYQ3_9STRA</name>
<evidence type="ECO:0000256" key="8">
    <source>
        <dbReference type="SAM" id="MobiDB-lite"/>
    </source>
</evidence>
<dbReference type="EMBL" id="CAKOGP040001936">
    <property type="protein sequence ID" value="CAJ1957162.1"/>
    <property type="molecule type" value="Genomic_DNA"/>
</dbReference>
<feature type="domain" description="Helicase C-terminal" evidence="10">
    <location>
        <begin position="472"/>
        <end position="651"/>
    </location>
</feature>
<dbReference type="PROSITE" id="PS00039">
    <property type="entry name" value="DEAD_ATP_HELICASE"/>
    <property type="match status" value="1"/>
</dbReference>